<dbReference type="Proteomes" id="UP001157109">
    <property type="component" value="Unassembled WGS sequence"/>
</dbReference>
<protein>
    <submittedName>
        <fullName evidence="1">Uncharacterized protein</fullName>
    </submittedName>
</protein>
<keyword evidence="2" id="KW-1185">Reference proteome</keyword>
<dbReference type="EMBL" id="BSUJ01000001">
    <property type="protein sequence ID" value="GMA21252.1"/>
    <property type="molecule type" value="Genomic_DNA"/>
</dbReference>
<evidence type="ECO:0000313" key="2">
    <source>
        <dbReference type="Proteomes" id="UP001157109"/>
    </source>
</evidence>
<reference evidence="2" key="1">
    <citation type="journal article" date="2019" name="Int. J. Syst. Evol. Microbiol.">
        <title>The Global Catalogue of Microorganisms (GCM) 10K type strain sequencing project: providing services to taxonomists for standard genome sequencing and annotation.</title>
        <authorList>
            <consortium name="The Broad Institute Genomics Platform"/>
            <consortium name="The Broad Institute Genome Sequencing Center for Infectious Disease"/>
            <person name="Wu L."/>
            <person name="Ma J."/>
        </authorList>
    </citation>
    <scope>NUCLEOTIDE SEQUENCE [LARGE SCALE GENOMIC DNA]</scope>
    <source>
        <strain evidence="2">NBRC 105830</strain>
    </source>
</reference>
<name>A0ABQ6HSB6_9MICO</name>
<gene>
    <name evidence="1" type="ORF">GCM10025862_32730</name>
</gene>
<accession>A0ABQ6HSB6</accession>
<organism evidence="1 2">
    <name type="scientific">Arsenicicoccus piscis</name>
    <dbReference type="NCBI Taxonomy" id="673954"/>
    <lineage>
        <taxon>Bacteria</taxon>
        <taxon>Bacillati</taxon>
        <taxon>Actinomycetota</taxon>
        <taxon>Actinomycetes</taxon>
        <taxon>Micrococcales</taxon>
        <taxon>Intrasporangiaceae</taxon>
        <taxon>Arsenicicoccus</taxon>
    </lineage>
</organism>
<proteinExistence type="predicted"/>
<comment type="caution">
    <text evidence="1">The sequence shown here is derived from an EMBL/GenBank/DDBJ whole genome shotgun (WGS) entry which is preliminary data.</text>
</comment>
<evidence type="ECO:0000313" key="1">
    <source>
        <dbReference type="EMBL" id="GMA21252.1"/>
    </source>
</evidence>
<sequence length="76" mass="7762">MTVGREDGHVCGDVPDLIDASFEVAVASPGPEDQLVVADDLVPAMLQLAVGDDVVGVRGEALGIGPRILVESPIVV</sequence>